<dbReference type="InterPro" id="IPR004090">
    <property type="entry name" value="Chemotax_Me-accpt_rcpt"/>
</dbReference>
<dbReference type="GO" id="GO:0004888">
    <property type="term" value="F:transmembrane signaling receptor activity"/>
    <property type="evidence" value="ECO:0007669"/>
    <property type="project" value="InterPro"/>
</dbReference>
<dbReference type="GO" id="GO:0007165">
    <property type="term" value="P:signal transduction"/>
    <property type="evidence" value="ECO:0007669"/>
    <property type="project" value="UniProtKB-KW"/>
</dbReference>
<dbReference type="EMBL" id="CP129968">
    <property type="protein sequence ID" value="WNB18027.1"/>
    <property type="molecule type" value="Genomic_DNA"/>
</dbReference>
<dbReference type="PANTHER" id="PTHR43531:SF11">
    <property type="entry name" value="METHYL-ACCEPTING CHEMOTAXIS PROTEIN 3"/>
    <property type="match status" value="1"/>
</dbReference>
<keyword evidence="1" id="KW-0145">Chemotaxis</keyword>
<dbReference type="PROSITE" id="PS50885">
    <property type="entry name" value="HAMP"/>
    <property type="match status" value="1"/>
</dbReference>
<dbReference type="Proteomes" id="UP001232019">
    <property type="component" value="Chromosome"/>
</dbReference>
<evidence type="ECO:0000313" key="10">
    <source>
        <dbReference type="Proteomes" id="UP001244443"/>
    </source>
</evidence>
<evidence type="ECO:0000256" key="4">
    <source>
        <dbReference type="SAM" id="MobiDB-lite"/>
    </source>
</evidence>
<feature type="transmembrane region" description="Helical" evidence="5">
    <location>
        <begin position="12"/>
        <end position="32"/>
    </location>
</feature>
<dbReference type="PROSITE" id="PS50111">
    <property type="entry name" value="CHEMOTAXIS_TRANSDUC_2"/>
    <property type="match status" value="1"/>
</dbReference>
<accession>A0AA51NAZ1</accession>
<evidence type="ECO:0000256" key="1">
    <source>
        <dbReference type="ARBA" id="ARBA00022500"/>
    </source>
</evidence>
<evidence type="ECO:0000313" key="9">
    <source>
        <dbReference type="EMBL" id="WNB18027.1"/>
    </source>
</evidence>
<dbReference type="PANTHER" id="PTHR43531">
    <property type="entry name" value="PROTEIN ICFG"/>
    <property type="match status" value="1"/>
</dbReference>
<feature type="domain" description="Methyl-accepting transducer" evidence="6">
    <location>
        <begin position="281"/>
        <end position="496"/>
    </location>
</feature>
<dbReference type="SMART" id="SM00283">
    <property type="entry name" value="MA"/>
    <property type="match status" value="1"/>
</dbReference>
<feature type="region of interest" description="Disordered" evidence="4">
    <location>
        <begin position="547"/>
        <end position="566"/>
    </location>
</feature>
<keyword evidence="5" id="KW-1133">Transmembrane helix</keyword>
<gene>
    <name evidence="9" type="ORF">QYS47_28930</name>
    <name evidence="8" type="ORF">QYS48_29740</name>
</gene>
<evidence type="ECO:0000313" key="8">
    <source>
        <dbReference type="EMBL" id="WMN07741.1"/>
    </source>
</evidence>
<protein>
    <submittedName>
        <fullName evidence="8">Methyl-accepting chemotaxis protein</fullName>
    </submittedName>
</protein>
<dbReference type="InterPro" id="IPR024478">
    <property type="entry name" value="HlyB_4HB_MCP"/>
</dbReference>
<evidence type="ECO:0000256" key="5">
    <source>
        <dbReference type="SAM" id="Phobius"/>
    </source>
</evidence>
<evidence type="ECO:0000259" key="6">
    <source>
        <dbReference type="PROSITE" id="PS50111"/>
    </source>
</evidence>
<dbReference type="Pfam" id="PF12729">
    <property type="entry name" value="4HB_MCP_1"/>
    <property type="match status" value="1"/>
</dbReference>
<keyword evidence="10" id="KW-1185">Reference proteome</keyword>
<reference evidence="8 10" key="1">
    <citation type="submission" date="2023-08" db="EMBL/GenBank/DDBJ databases">
        <title>Comparative genomics and taxonomic characterization of three novel marine species of genus Marivirga.</title>
        <authorList>
            <person name="Muhammad N."/>
            <person name="Kim S.-G."/>
        </authorList>
    </citation>
    <scope>NUCLEOTIDE SEQUENCE [LARGE SCALE GENOMIC DNA]</scope>
    <source>
        <strain evidence="8 10">ABR2-2</strain>
        <strain evidence="9">BKB1-2</strain>
    </source>
</reference>
<name>A0AA51NAZ1_9BACT</name>
<dbReference type="PRINTS" id="PR00260">
    <property type="entry name" value="CHEMTRNSDUCR"/>
</dbReference>
<keyword evidence="3" id="KW-0807">Transducer</keyword>
<dbReference type="RefSeq" id="WP_308357965.1">
    <property type="nucleotide sequence ID" value="NZ_CP129968.2"/>
</dbReference>
<feature type="domain" description="HAMP" evidence="7">
    <location>
        <begin position="221"/>
        <end position="276"/>
    </location>
</feature>
<organism evidence="8 10">
    <name type="scientific">Marivirga arenosa</name>
    <dbReference type="NCBI Taxonomy" id="3059076"/>
    <lineage>
        <taxon>Bacteria</taxon>
        <taxon>Pseudomonadati</taxon>
        <taxon>Bacteroidota</taxon>
        <taxon>Cytophagia</taxon>
        <taxon>Cytophagales</taxon>
        <taxon>Marivirgaceae</taxon>
        <taxon>Marivirga</taxon>
    </lineage>
</organism>
<dbReference type="InterPro" id="IPR051310">
    <property type="entry name" value="MCP_chemotaxis"/>
</dbReference>
<feature type="transmembrane region" description="Helical" evidence="5">
    <location>
        <begin position="197"/>
        <end position="219"/>
    </location>
</feature>
<dbReference type="EMBL" id="CP129970">
    <property type="protein sequence ID" value="WMN07741.1"/>
    <property type="molecule type" value="Genomic_DNA"/>
</dbReference>
<keyword evidence="5" id="KW-0812">Transmembrane</keyword>
<dbReference type="GO" id="GO:0006935">
    <property type="term" value="P:chemotaxis"/>
    <property type="evidence" value="ECO:0007669"/>
    <property type="project" value="UniProtKB-KW"/>
</dbReference>
<dbReference type="InterPro" id="IPR003660">
    <property type="entry name" value="HAMP_dom"/>
</dbReference>
<keyword evidence="5" id="KW-0472">Membrane</keyword>
<dbReference type="Gene3D" id="1.10.287.950">
    <property type="entry name" value="Methyl-accepting chemotaxis protein"/>
    <property type="match status" value="1"/>
</dbReference>
<sequence length="593" mass="65417">MKLVKLTTNQRIVYIFAFVILISVGGAVYNSLQTQKLKTEIDKIYNDNLLSIDYLIEADRDAYQSSIAIAQALSNKNGSEDDYLAQVEDDVQTNLQQVSDRYNQFFEISAFTKLEEFNQYDSFDATFRKNHEELQQLSNEIIEDLKNRRITHAGELYYGAYMEAFEPMRSAMDKYTELSLDSSEKAYASSIVLSDGIFRNSMIIVGAVFFFILAGGIFLKNSISRPLNEATEIVEKMSVGNLNININKDKYNKKDQIGFLLLKMDEMAKKIKGVISAVSSGAEYINRASVELSSSAGQLSQGASVQASSVEEVSSSMEQMAANIMQNTDNAKETETIAKNTTLRVESSNNAVLETVDSMNLIVRKNSIIGEIARQTNLLALNAAVEAARAGEHGRGFAVVASEIRKLAERSQNAAKEIDDISNTSEKVARNAGDMLGKLVPEIEKTSNLVAEITAASLEQNEGANQINDAIQQLNSVVQQNAASAEQLASNSKELNFQADGLKRAIAFFKFDKDSNGAATEEVSDDPLMINLNDDIDALPDSPLELADKAKNGKHKNGKSLNGKKEAELENDGFKLILDNEEDDEDDSKFEKF</sequence>
<dbReference type="InterPro" id="IPR004089">
    <property type="entry name" value="MCPsignal_dom"/>
</dbReference>
<dbReference type="KEGG" id="marp:QYS47_28930"/>
<accession>A0AA51ZWH3</accession>
<evidence type="ECO:0000256" key="2">
    <source>
        <dbReference type="ARBA" id="ARBA00029447"/>
    </source>
</evidence>
<evidence type="ECO:0000259" key="7">
    <source>
        <dbReference type="PROSITE" id="PS50885"/>
    </source>
</evidence>
<dbReference type="Proteomes" id="UP001244443">
    <property type="component" value="Chromosome"/>
</dbReference>
<dbReference type="GO" id="GO:0005886">
    <property type="term" value="C:plasma membrane"/>
    <property type="evidence" value="ECO:0007669"/>
    <property type="project" value="TreeGrafter"/>
</dbReference>
<dbReference type="Pfam" id="PF00015">
    <property type="entry name" value="MCPsignal"/>
    <property type="match status" value="1"/>
</dbReference>
<dbReference type="AlphaFoldDB" id="A0AA51NAZ1"/>
<comment type="similarity">
    <text evidence="2">Belongs to the methyl-accepting chemotaxis (MCP) protein family.</text>
</comment>
<evidence type="ECO:0000256" key="3">
    <source>
        <dbReference type="PROSITE-ProRule" id="PRU00284"/>
    </source>
</evidence>
<dbReference type="SUPFAM" id="SSF58104">
    <property type="entry name" value="Methyl-accepting chemotaxis protein (MCP) signaling domain"/>
    <property type="match status" value="1"/>
</dbReference>
<proteinExistence type="inferred from homology"/>